<name>A0ABU8YVL5_9CYAN</name>
<sequence length="51" mass="5504">MQPLSVVVLGGLFTSTALTLLVLPALYAQFGKFLVTQQPQPVIEDGKVFKV</sequence>
<evidence type="ECO:0000313" key="1">
    <source>
        <dbReference type="EMBL" id="MEK0188380.1"/>
    </source>
</evidence>
<dbReference type="Proteomes" id="UP001384579">
    <property type="component" value="Unassembled WGS sequence"/>
</dbReference>
<gene>
    <name evidence="1" type="ORF">WMG39_26575</name>
</gene>
<keyword evidence="2" id="KW-1185">Reference proteome</keyword>
<dbReference type="EMBL" id="JBBLXS010000596">
    <property type="protein sequence ID" value="MEK0188380.1"/>
    <property type="molecule type" value="Genomic_DNA"/>
</dbReference>
<evidence type="ECO:0000313" key="2">
    <source>
        <dbReference type="Proteomes" id="UP001384579"/>
    </source>
</evidence>
<accession>A0ABU8YVL5</accession>
<dbReference type="SUPFAM" id="SSF82866">
    <property type="entry name" value="Multidrug efflux transporter AcrB transmembrane domain"/>
    <property type="match status" value="1"/>
</dbReference>
<dbReference type="Gene3D" id="1.20.1640.10">
    <property type="entry name" value="Multidrug efflux transporter AcrB transmembrane domain"/>
    <property type="match status" value="1"/>
</dbReference>
<evidence type="ECO:0008006" key="3">
    <source>
        <dbReference type="Google" id="ProtNLM"/>
    </source>
</evidence>
<comment type="caution">
    <text evidence="1">The sequence shown here is derived from an EMBL/GenBank/DDBJ whole genome shotgun (WGS) entry which is preliminary data.</text>
</comment>
<protein>
    <recommendedName>
        <fullName evidence="3">Efflux RND transporter permease subunit</fullName>
    </recommendedName>
</protein>
<reference evidence="1 2" key="1">
    <citation type="journal article" date="2020" name="Harmful Algae">
        <title>Molecular and morphological characterization of a novel dihydroanatoxin-a producing Microcoleus species (cyanobacteria) from the Russian River, California, USA.</title>
        <authorList>
            <person name="Conklin K.Y."/>
            <person name="Stancheva R."/>
            <person name="Otten T.G."/>
            <person name="Fadness R."/>
            <person name="Boyer G.L."/>
            <person name="Read B."/>
            <person name="Zhang X."/>
            <person name="Sheath R.G."/>
        </authorList>
    </citation>
    <scope>NUCLEOTIDE SEQUENCE [LARGE SCALE GENOMIC DNA]</scope>
    <source>
        <strain evidence="1 2">PTRS2</strain>
    </source>
</reference>
<organism evidence="1 2">
    <name type="scientific">Microcoleus anatoxicus PTRS2</name>
    <dbReference type="NCBI Taxonomy" id="2705321"/>
    <lineage>
        <taxon>Bacteria</taxon>
        <taxon>Bacillati</taxon>
        <taxon>Cyanobacteriota</taxon>
        <taxon>Cyanophyceae</taxon>
        <taxon>Oscillatoriophycideae</taxon>
        <taxon>Oscillatoriales</taxon>
        <taxon>Microcoleaceae</taxon>
        <taxon>Microcoleus</taxon>
        <taxon>Microcoleus anatoxicus</taxon>
    </lineage>
</organism>
<proteinExistence type="predicted"/>